<feature type="domain" description="Polysaccharide chain length determinant N-terminal" evidence="8">
    <location>
        <begin position="14"/>
        <end position="91"/>
    </location>
</feature>
<reference evidence="9" key="1">
    <citation type="submission" date="2010-05" db="EMBL/GenBank/DDBJ databases">
        <title>The draft genome of Desulfonatronospira thiodismutans ASO3-1.</title>
        <authorList>
            <consortium name="US DOE Joint Genome Institute (JGI-PGF)"/>
            <person name="Lucas S."/>
            <person name="Copeland A."/>
            <person name="Lapidus A."/>
            <person name="Cheng J.-F."/>
            <person name="Bruce D."/>
            <person name="Goodwin L."/>
            <person name="Pitluck S."/>
            <person name="Chertkov O."/>
            <person name="Brettin T."/>
            <person name="Detter J.C."/>
            <person name="Han C."/>
            <person name="Land M.L."/>
            <person name="Hauser L."/>
            <person name="Kyrpides N."/>
            <person name="Mikhailova N."/>
            <person name="Muyzer G."/>
            <person name="Woyke T."/>
        </authorList>
    </citation>
    <scope>NUCLEOTIDE SEQUENCE [LARGE SCALE GENOMIC DNA]</scope>
    <source>
        <strain evidence="9">ASO3-1</strain>
    </source>
</reference>
<dbReference type="Proteomes" id="UP000005496">
    <property type="component" value="Unassembled WGS sequence"/>
</dbReference>
<keyword evidence="10" id="KW-1185">Reference proteome</keyword>
<feature type="transmembrane region" description="Helical" evidence="7">
    <location>
        <begin position="479"/>
        <end position="499"/>
    </location>
</feature>
<dbReference type="InterPro" id="IPR003856">
    <property type="entry name" value="LPS_length_determ_N"/>
</dbReference>
<dbReference type="AlphaFoldDB" id="D6SKW4"/>
<accession>D6SKW4</accession>
<evidence type="ECO:0000256" key="3">
    <source>
        <dbReference type="ARBA" id="ARBA00022692"/>
    </source>
</evidence>
<dbReference type="Gene3D" id="1.10.287.1490">
    <property type="match status" value="1"/>
</dbReference>
<feature type="transmembrane region" description="Helical" evidence="7">
    <location>
        <begin position="541"/>
        <end position="562"/>
    </location>
</feature>
<dbReference type="eggNOG" id="COG3206">
    <property type="taxonomic scope" value="Bacteria"/>
</dbReference>
<organism evidence="9 10">
    <name type="scientific">Desulfonatronospira thiodismutans ASO3-1</name>
    <dbReference type="NCBI Taxonomy" id="555779"/>
    <lineage>
        <taxon>Bacteria</taxon>
        <taxon>Pseudomonadati</taxon>
        <taxon>Thermodesulfobacteriota</taxon>
        <taxon>Desulfovibrionia</taxon>
        <taxon>Desulfovibrionales</taxon>
        <taxon>Desulfonatronovibrionaceae</taxon>
        <taxon>Desulfonatronospira</taxon>
    </lineage>
</organism>
<dbReference type="RefSeq" id="WP_008868457.1">
    <property type="nucleotide sequence ID" value="NZ_ACJN02000001.1"/>
</dbReference>
<evidence type="ECO:0000256" key="6">
    <source>
        <dbReference type="SAM" id="Coils"/>
    </source>
</evidence>
<evidence type="ECO:0000256" key="1">
    <source>
        <dbReference type="ARBA" id="ARBA00004651"/>
    </source>
</evidence>
<keyword evidence="2" id="KW-1003">Cell membrane</keyword>
<dbReference type="Pfam" id="PF02706">
    <property type="entry name" value="Wzz"/>
    <property type="match status" value="1"/>
</dbReference>
<evidence type="ECO:0000313" key="9">
    <source>
        <dbReference type="EMBL" id="EFI35325.1"/>
    </source>
</evidence>
<evidence type="ECO:0000313" key="10">
    <source>
        <dbReference type="Proteomes" id="UP000005496"/>
    </source>
</evidence>
<comment type="subcellular location">
    <subcellularLocation>
        <location evidence="1">Cell membrane</location>
        <topology evidence="1">Multi-pass membrane protein</topology>
    </subcellularLocation>
</comment>
<keyword evidence="4 7" id="KW-1133">Transmembrane helix</keyword>
<dbReference type="GO" id="GO:0005886">
    <property type="term" value="C:plasma membrane"/>
    <property type="evidence" value="ECO:0007669"/>
    <property type="project" value="UniProtKB-SubCell"/>
</dbReference>
<feature type="transmembrane region" description="Helical" evidence="7">
    <location>
        <begin position="20"/>
        <end position="40"/>
    </location>
</feature>
<sequence>METNTNDINYYRDLLKRRKWYLVVPFVLLFAASTAVAVMLPSVYRSQATILVEAQNIPEELIRTTVTGYIEERLQTLSQVVLSRQNLEEIIGSFGLYPEMAERNTTEQVVARMRRDILMEPIYAQAANPRQGRATIAFNLSYEGNDPQSTAQVANALVSLYLEQNLRTREERAEGTVTFFRQQLEELRREIDASEADIARFKEENLHSLPELMQFNMQMLERTRSEIDNRQRDIHNLMNRLVNLQGQLALVEPVRFRGGNGRAMSLEEELRFLNNQYLALKAVKADNHPDLVRLRNQMNSLDQETQSRHSLRDLIIHLESKQNELSLLQERYSRQHPDVIRLSREIDILEARIQDLSGQRHLVTRVEDLEPENPAFINLQTQITSTQLDIESTRDKIRDLERTYAMYQRRIENSPQVEQRFKALQRDYDSAQKAFTENMSRLQAAIEARELEEGQMAEKLTVIEPPRASETPVKPNRKAIVLLGFVFASGLSVGTTALAEYFDSSVRDGRTLARVSGIPVLGSIPYLRTRKDVWTTRIMRLAVVLGIMLGVALVLFLIHFYYEPLDVFWLNLQGRVGLN</sequence>
<keyword evidence="3 7" id="KW-0812">Transmembrane</keyword>
<dbReference type="OrthoDB" id="9795292at2"/>
<gene>
    <name evidence="9" type="ORF">Dthio_PD2740</name>
</gene>
<feature type="coiled-coil region" evidence="6">
    <location>
        <begin position="170"/>
        <end position="283"/>
    </location>
</feature>
<evidence type="ECO:0000256" key="5">
    <source>
        <dbReference type="ARBA" id="ARBA00023136"/>
    </source>
</evidence>
<evidence type="ECO:0000256" key="7">
    <source>
        <dbReference type="SAM" id="Phobius"/>
    </source>
</evidence>
<dbReference type="PANTHER" id="PTHR32309">
    <property type="entry name" value="TYROSINE-PROTEIN KINASE"/>
    <property type="match status" value="1"/>
</dbReference>
<protein>
    <submittedName>
        <fullName evidence="9">Lipopolysaccharide biosynthesis protein</fullName>
    </submittedName>
</protein>
<dbReference type="PANTHER" id="PTHR32309:SF13">
    <property type="entry name" value="FERRIC ENTEROBACTIN TRANSPORT PROTEIN FEPE"/>
    <property type="match status" value="1"/>
</dbReference>
<name>D6SKW4_9BACT</name>
<dbReference type="GO" id="GO:0004713">
    <property type="term" value="F:protein tyrosine kinase activity"/>
    <property type="evidence" value="ECO:0007669"/>
    <property type="project" value="TreeGrafter"/>
</dbReference>
<evidence type="ECO:0000256" key="4">
    <source>
        <dbReference type="ARBA" id="ARBA00022989"/>
    </source>
</evidence>
<dbReference type="EMBL" id="ACJN02000001">
    <property type="protein sequence ID" value="EFI35325.1"/>
    <property type="molecule type" value="Genomic_DNA"/>
</dbReference>
<feature type="coiled-coil region" evidence="6">
    <location>
        <begin position="383"/>
        <end position="410"/>
    </location>
</feature>
<evidence type="ECO:0000259" key="8">
    <source>
        <dbReference type="Pfam" id="PF02706"/>
    </source>
</evidence>
<keyword evidence="5 7" id="KW-0472">Membrane</keyword>
<proteinExistence type="predicted"/>
<dbReference type="InterPro" id="IPR050445">
    <property type="entry name" value="Bact_polysacc_biosynth/exp"/>
</dbReference>
<feature type="coiled-coil region" evidence="6">
    <location>
        <begin position="311"/>
        <end position="359"/>
    </location>
</feature>
<evidence type="ECO:0000256" key="2">
    <source>
        <dbReference type="ARBA" id="ARBA00022475"/>
    </source>
</evidence>
<keyword evidence="6" id="KW-0175">Coiled coil</keyword>
<comment type="caution">
    <text evidence="9">The sequence shown here is derived from an EMBL/GenBank/DDBJ whole genome shotgun (WGS) entry which is preliminary data.</text>
</comment>